<dbReference type="OrthoDB" id="9805749at2"/>
<evidence type="ECO:0000256" key="2">
    <source>
        <dbReference type="ARBA" id="ARBA00008821"/>
    </source>
</evidence>
<sequence>MEASQTGWGTNRSVFDWNGKPGFGQAVPLSLQHILAMIMGAVTVPIIVAGAAGVTPAEKTVLIQMSLIFSALSTLLQLYGASIFGARLPVIFGVGFAYVPALVAIAPQYGIAGIMGAQIAGGIAMIVIGLFMTRIRKYFPPIVAGTVVLVIGLSLYPIAINYIAGGIGAADYGSGQNWTIGMFTLCVVLGVSKFARGFLRLASIICGILAGYGLSMMLGKVDFSPIAAAPWVSVPVPMQFGIEFHGAAIISMVVICAVNSVQTIGDLSATTMGGMDRELSTKELFGGLMGNGLSTLLGAFFGGFPTSSFSQNVGIVAMTRIISRRVLAVAAVFLLVAGIVPKFGAIMTTIPFPVLGGATITVFGMITMMGIQLINKDEMSVRNVTIVALALALAMGLDAVPQSLDHAPALLRQVIGGSPIVTAAAVSILLNILLPQKTLADEAEDRARIERRLKDRQA</sequence>
<feature type="transmembrane region" description="Helical" evidence="8">
    <location>
        <begin position="350"/>
        <end position="371"/>
    </location>
</feature>
<dbReference type="NCBIfam" id="TIGR03173">
    <property type="entry name" value="pbuX"/>
    <property type="match status" value="1"/>
</dbReference>
<organism evidence="9 10">
    <name type="scientific">Paracoccus homiensis</name>
    <dbReference type="NCBI Taxonomy" id="364199"/>
    <lineage>
        <taxon>Bacteria</taxon>
        <taxon>Pseudomonadati</taxon>
        <taxon>Pseudomonadota</taxon>
        <taxon>Alphaproteobacteria</taxon>
        <taxon>Rhodobacterales</taxon>
        <taxon>Paracoccaceae</taxon>
        <taxon>Paracoccus</taxon>
    </lineage>
</organism>
<feature type="transmembrane region" description="Helical" evidence="8">
    <location>
        <begin position="383"/>
        <end position="404"/>
    </location>
</feature>
<dbReference type="InterPro" id="IPR017588">
    <property type="entry name" value="UacT-like"/>
</dbReference>
<dbReference type="STRING" id="364199.SAMN04489858_11067"/>
<feature type="transmembrane region" description="Helical" evidence="8">
    <location>
        <begin position="198"/>
        <end position="218"/>
    </location>
</feature>
<feature type="transmembrane region" description="Helical" evidence="8">
    <location>
        <begin position="111"/>
        <end position="131"/>
    </location>
</feature>
<name>A0A1I0H8G5_9RHOB</name>
<evidence type="ECO:0000256" key="8">
    <source>
        <dbReference type="SAM" id="Phobius"/>
    </source>
</evidence>
<keyword evidence="3" id="KW-0813">Transport</keyword>
<evidence type="ECO:0000313" key="10">
    <source>
        <dbReference type="Proteomes" id="UP000199180"/>
    </source>
</evidence>
<dbReference type="AlphaFoldDB" id="A0A1I0H8G5"/>
<evidence type="ECO:0000256" key="7">
    <source>
        <dbReference type="ARBA" id="ARBA00023136"/>
    </source>
</evidence>
<evidence type="ECO:0000256" key="4">
    <source>
        <dbReference type="ARBA" id="ARBA00022475"/>
    </source>
</evidence>
<reference evidence="9 10" key="1">
    <citation type="submission" date="2016-10" db="EMBL/GenBank/DDBJ databases">
        <authorList>
            <person name="de Groot N.N."/>
        </authorList>
    </citation>
    <scope>NUCLEOTIDE SEQUENCE [LARGE SCALE GENOMIC DNA]</scope>
    <source>
        <strain evidence="9 10">DSM 17862</strain>
    </source>
</reference>
<dbReference type="PANTHER" id="PTHR42810">
    <property type="entry name" value="PURINE PERMEASE C1399.01C-RELATED"/>
    <property type="match status" value="1"/>
</dbReference>
<proteinExistence type="inferred from homology"/>
<dbReference type="NCBIfam" id="NF037981">
    <property type="entry name" value="NCS2_1"/>
    <property type="match status" value="1"/>
</dbReference>
<dbReference type="NCBIfam" id="TIGR00801">
    <property type="entry name" value="ncs2"/>
    <property type="match status" value="1"/>
</dbReference>
<dbReference type="GO" id="GO:0005886">
    <property type="term" value="C:plasma membrane"/>
    <property type="evidence" value="ECO:0007669"/>
    <property type="project" value="UniProtKB-SubCell"/>
</dbReference>
<evidence type="ECO:0000256" key="3">
    <source>
        <dbReference type="ARBA" id="ARBA00022448"/>
    </source>
</evidence>
<keyword evidence="4" id="KW-1003">Cell membrane</keyword>
<dbReference type="Pfam" id="PF00860">
    <property type="entry name" value="Xan_ur_permease"/>
    <property type="match status" value="1"/>
</dbReference>
<evidence type="ECO:0000256" key="1">
    <source>
        <dbReference type="ARBA" id="ARBA00004651"/>
    </source>
</evidence>
<dbReference type="Proteomes" id="UP000199180">
    <property type="component" value="Unassembled WGS sequence"/>
</dbReference>
<protein>
    <submittedName>
        <fullName evidence="9">Nucleobase:cation symporter-2, NCS2 family</fullName>
    </submittedName>
</protein>
<keyword evidence="7 8" id="KW-0472">Membrane</keyword>
<dbReference type="GO" id="GO:0042907">
    <property type="term" value="F:xanthine transmembrane transporter activity"/>
    <property type="evidence" value="ECO:0007669"/>
    <property type="project" value="TreeGrafter"/>
</dbReference>
<feature type="transmembrane region" description="Helical" evidence="8">
    <location>
        <begin position="138"/>
        <end position="163"/>
    </location>
</feature>
<feature type="transmembrane region" description="Helical" evidence="8">
    <location>
        <begin position="34"/>
        <end position="55"/>
    </location>
</feature>
<dbReference type="PROSITE" id="PS01116">
    <property type="entry name" value="XANTH_URACIL_PERMASE"/>
    <property type="match status" value="1"/>
</dbReference>
<feature type="transmembrane region" description="Helical" evidence="8">
    <location>
        <begin position="175"/>
        <end position="191"/>
    </location>
</feature>
<comment type="similarity">
    <text evidence="2">Belongs to the nucleobase:cation symporter-2 (NCS2) (TC 2.A.40) family.</text>
</comment>
<dbReference type="RefSeq" id="WP_090736021.1">
    <property type="nucleotide sequence ID" value="NZ_FOHO01000010.1"/>
</dbReference>
<evidence type="ECO:0000256" key="6">
    <source>
        <dbReference type="ARBA" id="ARBA00022989"/>
    </source>
</evidence>
<dbReference type="EMBL" id="FOHO01000010">
    <property type="protein sequence ID" value="SET79905.1"/>
    <property type="molecule type" value="Genomic_DNA"/>
</dbReference>
<evidence type="ECO:0000256" key="5">
    <source>
        <dbReference type="ARBA" id="ARBA00022692"/>
    </source>
</evidence>
<evidence type="ECO:0000313" key="9">
    <source>
        <dbReference type="EMBL" id="SET79905.1"/>
    </source>
</evidence>
<dbReference type="PANTHER" id="PTHR42810:SF4">
    <property type="entry name" value="URIC ACID TRANSPORTER UACT"/>
    <property type="match status" value="1"/>
</dbReference>
<dbReference type="InterPro" id="IPR006042">
    <property type="entry name" value="Xan_ur_permease"/>
</dbReference>
<keyword evidence="10" id="KW-1185">Reference proteome</keyword>
<gene>
    <name evidence="9" type="ORF">SAMN04489858_11067</name>
</gene>
<dbReference type="InterPro" id="IPR006043">
    <property type="entry name" value="NCS2"/>
</dbReference>
<feature type="transmembrane region" description="Helical" evidence="8">
    <location>
        <begin position="238"/>
        <end position="258"/>
    </location>
</feature>
<comment type="subcellular location">
    <subcellularLocation>
        <location evidence="1">Cell membrane</location>
        <topology evidence="1">Multi-pass membrane protein</topology>
    </subcellularLocation>
</comment>
<keyword evidence="6 8" id="KW-1133">Transmembrane helix</keyword>
<accession>A0A1I0H8G5</accession>
<feature type="transmembrane region" description="Helical" evidence="8">
    <location>
        <begin position="410"/>
        <end position="434"/>
    </location>
</feature>
<keyword evidence="5 8" id="KW-0812">Transmembrane</keyword>
<feature type="transmembrane region" description="Helical" evidence="8">
    <location>
        <begin position="88"/>
        <end position="105"/>
    </location>
</feature>
<feature type="transmembrane region" description="Helical" evidence="8">
    <location>
        <begin position="326"/>
        <end position="344"/>
    </location>
</feature>